<dbReference type="Gene3D" id="1.10.10.10">
    <property type="entry name" value="Winged helix-like DNA-binding domain superfamily/Winged helix DNA-binding domain"/>
    <property type="match status" value="1"/>
</dbReference>
<dbReference type="InterPro" id="IPR036052">
    <property type="entry name" value="TrpB-like_PALP_sf"/>
</dbReference>
<dbReference type="EMBL" id="CP000575">
    <property type="protein sequence ID" value="ABN69298.1"/>
    <property type="molecule type" value="Genomic_DNA"/>
</dbReference>
<dbReference type="eggNOG" id="arCOG00001">
    <property type="taxonomic scope" value="Archaea"/>
</dbReference>
<dbReference type="Proteomes" id="UP000000254">
    <property type="component" value="Chromosome"/>
</dbReference>
<evidence type="ECO:0000313" key="6">
    <source>
        <dbReference type="Proteomes" id="UP000000254"/>
    </source>
</evidence>
<reference evidence="6" key="1">
    <citation type="journal article" date="2009" name="BMC Genomics">
        <title>The complete genome sequence of Staphylothermus marinus reveals differences in sulfur metabolism among heterotrophic Crenarchaeota.</title>
        <authorList>
            <person name="Anderson I.J."/>
            <person name="Dharmarajan L."/>
            <person name="Rodriguez J."/>
            <person name="Hooper S."/>
            <person name="Porat I."/>
            <person name="Ulrich L.E."/>
            <person name="Elkins J.G."/>
            <person name="Mavromatis K."/>
            <person name="Sun H."/>
            <person name="Land M."/>
            <person name="Lapidus A."/>
            <person name="Lucas S."/>
            <person name="Barry K."/>
            <person name="Huber H."/>
            <person name="Zhulin I.B."/>
            <person name="Whitman W.B."/>
            <person name="Mukhopadhyay B."/>
            <person name="Woese C."/>
            <person name="Bristow J."/>
            <person name="Kyrpides N."/>
        </authorList>
    </citation>
    <scope>NUCLEOTIDE SEQUENCE [LARGE SCALE GENOMIC DNA]</scope>
    <source>
        <strain evidence="6">ATCC 43588 / DSM 3639 / JCM 9404 / F1</strain>
    </source>
</reference>
<proteinExistence type="predicted"/>
<dbReference type="Pfam" id="PF00291">
    <property type="entry name" value="PALP"/>
    <property type="match status" value="1"/>
</dbReference>
<comment type="cofactor">
    <cofactor evidence="1">
        <name>pyridoxal 5'-phosphate</name>
        <dbReference type="ChEBI" id="CHEBI:597326"/>
    </cofactor>
</comment>
<evidence type="ECO:0000313" key="5">
    <source>
        <dbReference type="EMBL" id="ABN69298.1"/>
    </source>
</evidence>
<dbReference type="GO" id="GO:0006565">
    <property type="term" value="P:L-serine catabolic process"/>
    <property type="evidence" value="ECO:0007669"/>
    <property type="project" value="TreeGrafter"/>
</dbReference>
<evidence type="ECO:0000256" key="1">
    <source>
        <dbReference type="ARBA" id="ARBA00001933"/>
    </source>
</evidence>
<dbReference type="InterPro" id="IPR001926">
    <property type="entry name" value="TrpB-like_PALP"/>
</dbReference>
<keyword evidence="6" id="KW-1185">Reference proteome</keyword>
<dbReference type="GO" id="GO:0006567">
    <property type="term" value="P:L-threonine catabolic process"/>
    <property type="evidence" value="ECO:0007669"/>
    <property type="project" value="TreeGrafter"/>
</dbReference>
<dbReference type="CDD" id="cd00090">
    <property type="entry name" value="HTH_ARSR"/>
    <property type="match status" value="1"/>
</dbReference>
<dbReference type="STRING" id="399550.Smar_0185"/>
<keyword evidence="2" id="KW-0663">Pyridoxal phosphate</keyword>
<evidence type="ECO:0000256" key="3">
    <source>
        <dbReference type="ARBA" id="ARBA00023239"/>
    </source>
</evidence>
<dbReference type="GO" id="GO:0009097">
    <property type="term" value="P:isoleucine biosynthetic process"/>
    <property type="evidence" value="ECO:0007669"/>
    <property type="project" value="TreeGrafter"/>
</dbReference>
<dbReference type="SUPFAM" id="SSF46785">
    <property type="entry name" value="Winged helix' DNA-binding domain"/>
    <property type="match status" value="1"/>
</dbReference>
<sequence length="436" mass="48801">MAVKVKCLKCGFESNNYRGYKCPNCGSLLEVIHDFEWIIEWENNGIWIFSKMLPQTNHRISLGEGWTPLIRSDNLFRNENIYFKDESRNPTGSFRDRAAALIVSDALDQGAKRLVVASDGNMGASIAAYSAKAGLPVTIYVPVWTDPEKILLMKAYGAKVIVSEEDLDTLLQYVERRARKEKLYNASSTYNILAMEGLKTIGYEIYLQYGGVPSTVYVPLGSGLTILSLYHGFSEMHSNNIIDHIPKLIGVETCANPVYSSIHGNPTKCNEEPMPGLYYRKPVLKEYVSEIIDKHGETIVVNNKQVYMAAKKLAMEEGLFVEPSSAVALAGALKIGGTENSIILLTGHGLKSPTPYTRPSRERYTPFPGSTKSLILKIISEKPGLTGYEIWKRLGLRISVQAVYQHLKELEKIGLIYSKFSENRKLYFPVYKKSSS</sequence>
<dbReference type="InterPro" id="IPR011991">
    <property type="entry name" value="ArsR-like_HTH"/>
</dbReference>
<dbReference type="KEGG" id="smr:Smar_0185"/>
<dbReference type="RefSeq" id="WP_011838489.1">
    <property type="nucleotide sequence ID" value="NC_009033.1"/>
</dbReference>
<dbReference type="AlphaFoldDB" id="A3DKY8"/>
<dbReference type="eggNOG" id="arCOG01434">
    <property type="taxonomic scope" value="Archaea"/>
</dbReference>
<dbReference type="PANTHER" id="PTHR48078">
    <property type="entry name" value="THREONINE DEHYDRATASE, MITOCHONDRIAL-RELATED"/>
    <property type="match status" value="1"/>
</dbReference>
<dbReference type="PANTHER" id="PTHR48078:SF6">
    <property type="entry name" value="L-THREONINE DEHYDRATASE CATABOLIC TDCB"/>
    <property type="match status" value="1"/>
</dbReference>
<name>A3DKY8_STAMF</name>
<feature type="domain" description="Tryptophan synthase beta chain-like PALP" evidence="4">
    <location>
        <begin position="60"/>
        <end position="347"/>
    </location>
</feature>
<evidence type="ECO:0000256" key="2">
    <source>
        <dbReference type="ARBA" id="ARBA00022898"/>
    </source>
</evidence>
<keyword evidence="3" id="KW-0456">Lyase</keyword>
<dbReference type="Gene3D" id="3.40.50.1100">
    <property type="match status" value="2"/>
</dbReference>
<dbReference type="NCBIfam" id="NF004170">
    <property type="entry name" value="PRK05638.1"/>
    <property type="match status" value="1"/>
</dbReference>
<dbReference type="OrthoDB" id="6371at2157"/>
<dbReference type="InterPro" id="IPR036388">
    <property type="entry name" value="WH-like_DNA-bd_sf"/>
</dbReference>
<dbReference type="HOGENOM" id="CLU_028142_4_0_2"/>
<dbReference type="GO" id="GO:0004794">
    <property type="term" value="F:threonine deaminase activity"/>
    <property type="evidence" value="ECO:0007669"/>
    <property type="project" value="TreeGrafter"/>
</dbReference>
<dbReference type="InterPro" id="IPR036390">
    <property type="entry name" value="WH_DNA-bd_sf"/>
</dbReference>
<accession>A3DKY8</accession>
<protein>
    <submittedName>
        <fullName evidence="5">Transcriptional regulator</fullName>
    </submittedName>
</protein>
<dbReference type="GO" id="GO:0003941">
    <property type="term" value="F:L-serine ammonia-lyase activity"/>
    <property type="evidence" value="ECO:0007669"/>
    <property type="project" value="TreeGrafter"/>
</dbReference>
<gene>
    <name evidence="5" type="ordered locus">Smar_0185</name>
</gene>
<evidence type="ECO:0000259" key="4">
    <source>
        <dbReference type="Pfam" id="PF00291"/>
    </source>
</evidence>
<organism evidence="5 6">
    <name type="scientific">Staphylothermus marinus (strain ATCC 43588 / DSM 3639 / JCM 9404 / F1)</name>
    <dbReference type="NCBI Taxonomy" id="399550"/>
    <lineage>
        <taxon>Archaea</taxon>
        <taxon>Thermoproteota</taxon>
        <taxon>Thermoprotei</taxon>
        <taxon>Desulfurococcales</taxon>
        <taxon>Desulfurococcaceae</taxon>
        <taxon>Staphylothermus</taxon>
    </lineage>
</organism>
<dbReference type="SUPFAM" id="SSF53686">
    <property type="entry name" value="Tryptophan synthase beta subunit-like PLP-dependent enzymes"/>
    <property type="match status" value="1"/>
</dbReference>
<dbReference type="GeneID" id="4907607"/>
<reference evidence="5 6" key="2">
    <citation type="journal article" date="2009" name="Stand. Genomic Sci.">
        <title>Complete genome sequence of Staphylothermus marinus Stetter and Fiala 1986 type strain F1.</title>
        <authorList>
            <person name="Anderson I.J."/>
            <person name="Sun H."/>
            <person name="Lapidus A."/>
            <person name="Copeland A."/>
            <person name="Glavina Del Rio T."/>
            <person name="Tice H."/>
            <person name="Dalin E."/>
            <person name="Lucas S."/>
            <person name="Barry K."/>
            <person name="Land M."/>
            <person name="Richardson P."/>
            <person name="Huber H."/>
            <person name="Kyrpides N.C."/>
        </authorList>
    </citation>
    <scope>NUCLEOTIDE SEQUENCE [LARGE SCALE GENOMIC DNA]</scope>
    <source>
        <strain evidence="6">ATCC 43588 / DSM 3639 / JCM 9404 / F1</strain>
    </source>
</reference>
<dbReference type="InterPro" id="IPR050147">
    <property type="entry name" value="Ser/Thr_Dehydratase"/>
</dbReference>